<keyword evidence="2" id="KW-1185">Reference proteome</keyword>
<name>A0A9K3D9S9_9EUKA</name>
<dbReference type="Proteomes" id="UP000265618">
    <property type="component" value="Unassembled WGS sequence"/>
</dbReference>
<comment type="caution">
    <text evidence="1">The sequence shown here is derived from an EMBL/GenBank/DDBJ whole genome shotgun (WGS) entry which is preliminary data.</text>
</comment>
<reference evidence="1 2" key="1">
    <citation type="journal article" date="2018" name="PLoS ONE">
        <title>The draft genome of Kipferlia bialata reveals reductive genome evolution in fornicate parasites.</title>
        <authorList>
            <person name="Tanifuji G."/>
            <person name="Takabayashi S."/>
            <person name="Kume K."/>
            <person name="Takagi M."/>
            <person name="Nakayama T."/>
            <person name="Kamikawa R."/>
            <person name="Inagaki Y."/>
            <person name="Hashimoto T."/>
        </authorList>
    </citation>
    <scope>NUCLEOTIDE SEQUENCE [LARGE SCALE GENOMIC DNA]</scope>
    <source>
        <strain evidence="1">NY0173</strain>
    </source>
</reference>
<feature type="non-terminal residue" evidence="1">
    <location>
        <position position="1"/>
    </location>
</feature>
<dbReference type="AlphaFoldDB" id="A0A9K3D9S9"/>
<evidence type="ECO:0000313" key="2">
    <source>
        <dbReference type="Proteomes" id="UP000265618"/>
    </source>
</evidence>
<organism evidence="1 2">
    <name type="scientific">Kipferlia bialata</name>
    <dbReference type="NCBI Taxonomy" id="797122"/>
    <lineage>
        <taxon>Eukaryota</taxon>
        <taxon>Metamonada</taxon>
        <taxon>Carpediemonas-like organisms</taxon>
        <taxon>Kipferlia</taxon>
    </lineage>
</organism>
<gene>
    <name evidence="1" type="ORF">KIPB_012508</name>
</gene>
<sequence>RGTVTVDAEGTAAFSLSGSSASFNLQQTGDTYPVSMTVEDEAFVISRGTSTILRATTGDNPSFGNIYVDSVLEAETIVTGSLQATTLDIGNLLLSAEDVDNSFALRADSGYSAYFALLDTASEEGFEMSTAFSDSVPTFSIQYTDGVTKTPVLTAEGSSSYMAIGIPGAVTTGGSTLTLGSSTDADFYVQRTSASSVGSDTYFVGQSAPYTGGDVIIKGGYSTASGGGVSILGGSSLGTSGSVSIGTESTTDVTLGSAATPVSVAGTLSVTGTALLGGSILMGSSIADDLLIGRVTAGEYSGSTTISGQDAAGSAGDLILEGGVGALSNGDVHIGRTSGNVLIGYSTKTTVVYGSLSVTKAFRVGDDVDPDISLNVGKADSSLFRGVLIEHGYDGTSDAGGQLRILVRLHIVS</sequence>
<accession>A0A9K3D9S9</accession>
<dbReference type="EMBL" id="BDIP01005557">
    <property type="protein sequence ID" value="GIQ89903.1"/>
    <property type="molecule type" value="Genomic_DNA"/>
</dbReference>
<evidence type="ECO:0000313" key="1">
    <source>
        <dbReference type="EMBL" id="GIQ89903.1"/>
    </source>
</evidence>
<protein>
    <submittedName>
        <fullName evidence="1">Uncharacterized protein</fullName>
    </submittedName>
</protein>
<proteinExistence type="predicted"/>